<feature type="region of interest" description="Disordered" evidence="2">
    <location>
        <begin position="1"/>
        <end position="185"/>
    </location>
</feature>
<dbReference type="GeneID" id="30010107"/>
<feature type="region of interest" description="Disordered" evidence="2">
    <location>
        <begin position="637"/>
        <end position="657"/>
    </location>
</feature>
<feature type="compositionally biased region" description="Polar residues" evidence="2">
    <location>
        <begin position="97"/>
        <end position="122"/>
    </location>
</feature>
<dbReference type="PROSITE" id="PS50026">
    <property type="entry name" value="EGF_3"/>
    <property type="match status" value="1"/>
</dbReference>
<keyword evidence="1" id="KW-1015">Disulfide bond</keyword>
<dbReference type="AlphaFoldDB" id="A0A178ZMC6"/>
<dbReference type="SUPFAM" id="SSF57196">
    <property type="entry name" value="EGF/Laminin"/>
    <property type="match status" value="1"/>
</dbReference>
<comment type="caution">
    <text evidence="1">Lacks conserved residue(s) required for the propagation of feature annotation.</text>
</comment>
<dbReference type="EMBL" id="LVYI01000004">
    <property type="protein sequence ID" value="OAP60937.1"/>
    <property type="molecule type" value="Genomic_DNA"/>
</dbReference>
<keyword evidence="1" id="KW-0245">EGF-like domain</keyword>
<dbReference type="PANTHER" id="PTHR17178:SF0">
    <property type="entry name" value="SERGLYCIN"/>
    <property type="match status" value="1"/>
</dbReference>
<name>A0A178ZMC6_9EURO</name>
<feature type="compositionally biased region" description="Polar residues" evidence="2">
    <location>
        <begin position="23"/>
        <end position="32"/>
    </location>
</feature>
<keyword evidence="3" id="KW-1133">Transmembrane helix</keyword>
<feature type="region of interest" description="Disordered" evidence="2">
    <location>
        <begin position="693"/>
        <end position="719"/>
    </location>
</feature>
<protein>
    <recommendedName>
        <fullName evidence="4">EGF-like domain-containing protein</fullName>
    </recommendedName>
</protein>
<feature type="compositionally biased region" description="Polar residues" evidence="2">
    <location>
        <begin position="68"/>
        <end position="77"/>
    </location>
</feature>
<feature type="compositionally biased region" description="Basic and acidic residues" evidence="2">
    <location>
        <begin position="163"/>
        <end position="181"/>
    </location>
</feature>
<feature type="compositionally biased region" description="Pro residues" evidence="2">
    <location>
        <begin position="1"/>
        <end position="11"/>
    </location>
</feature>
<dbReference type="PANTHER" id="PTHR17178">
    <property type="entry name" value="SECRETORY GRANULE PROTEOGLYCAN CORE PROTEIN"/>
    <property type="match status" value="1"/>
</dbReference>
<dbReference type="STRING" id="1367422.A0A178ZMC6"/>
<feature type="domain" description="EGF-like" evidence="4">
    <location>
        <begin position="488"/>
        <end position="525"/>
    </location>
</feature>
<evidence type="ECO:0000313" key="6">
    <source>
        <dbReference type="Proteomes" id="UP000078343"/>
    </source>
</evidence>
<dbReference type="CDD" id="cd00054">
    <property type="entry name" value="EGF_CA"/>
    <property type="match status" value="1"/>
</dbReference>
<dbReference type="PROSITE" id="PS01186">
    <property type="entry name" value="EGF_2"/>
    <property type="match status" value="1"/>
</dbReference>
<keyword evidence="6" id="KW-1185">Reference proteome</keyword>
<proteinExistence type="predicted"/>
<evidence type="ECO:0000259" key="4">
    <source>
        <dbReference type="PROSITE" id="PS50026"/>
    </source>
</evidence>
<dbReference type="OrthoDB" id="283575at2759"/>
<keyword evidence="3" id="KW-0472">Membrane</keyword>
<gene>
    <name evidence="5" type="ORF">AYL99_05939</name>
</gene>
<reference evidence="5 6" key="1">
    <citation type="submission" date="2016-04" db="EMBL/GenBank/DDBJ databases">
        <title>Draft genome of Fonsecaea erecta CBS 125763.</title>
        <authorList>
            <person name="Weiss V.A."/>
            <person name="Vicente V.A."/>
            <person name="Raittz R.T."/>
            <person name="Moreno L.F."/>
            <person name="De Souza E.M."/>
            <person name="Pedrosa F.O."/>
            <person name="Steffens M.B."/>
            <person name="Faoro H."/>
            <person name="Tadra-Sfeir M.Z."/>
            <person name="Najafzadeh M.J."/>
            <person name="Felipe M.S."/>
            <person name="Teixeira M."/>
            <person name="Sun J."/>
            <person name="Xi L."/>
            <person name="Gomes R."/>
            <person name="De Azevedo C.M."/>
            <person name="Salgado C.G."/>
            <person name="Da Silva M.B."/>
            <person name="Nascimento M.F."/>
            <person name="Queiroz-Telles F."/>
            <person name="Attili D.S."/>
            <person name="Gorbushina A."/>
        </authorList>
    </citation>
    <scope>NUCLEOTIDE SEQUENCE [LARGE SCALE GENOMIC DNA]</scope>
    <source>
        <strain evidence="5 6">CBS 125763</strain>
    </source>
</reference>
<dbReference type="InterPro" id="IPR000742">
    <property type="entry name" value="EGF"/>
</dbReference>
<keyword evidence="3" id="KW-0812">Transmembrane</keyword>
<comment type="caution">
    <text evidence="5">The sequence shown here is derived from an EMBL/GenBank/DDBJ whole genome shotgun (WGS) entry which is preliminary data.</text>
</comment>
<dbReference type="RefSeq" id="XP_018694304.1">
    <property type="nucleotide sequence ID" value="XM_018837451.1"/>
</dbReference>
<dbReference type="Proteomes" id="UP000078343">
    <property type="component" value="Unassembled WGS sequence"/>
</dbReference>
<evidence type="ECO:0000256" key="2">
    <source>
        <dbReference type="SAM" id="MobiDB-lite"/>
    </source>
</evidence>
<evidence type="ECO:0000256" key="3">
    <source>
        <dbReference type="SAM" id="Phobius"/>
    </source>
</evidence>
<sequence>MDPYQPQPPQPSHEARFHYSKPNYAQPSQYQQFPPHPSVRVPPNVKLSARQVPLGVGVAPPPVRYDSPSRQQQQRPTGNGMLVQNFRFPVAPPIPPSSSGRVRQETSQSPGRKYNMHQSYVSSVADEFATPGTTPGSRSRGFPTPTSKRYSGSVYAESEVLGAEDRFDQDNFEPDTDRPDSADPMPQIVRQASLGKRAKPALTTIKNRDSQIEPNIPEEFPVPPTHVNKQTTMEALSAAVAAGMSSQFIGSRSDTPGSRSYTPVRMPFDTSPPPSPSADREYLQTPKSPNTISSGMILAQTPASGHSHKSTNNLLGLGIDQPAMSDKIPASRRPPRLDMDAVKEAESRGSTTSLSDLIRRATKLAANLDRGKTASRLGMLDMWGNGEKMGATNRHSTMSDMLSAFPAPAIGGTPTKRDTAWPLGEKGDGYASTTDLSKIHPRKQRRKCCGLSLPIFVIVLVVIIVLIAAAVLIPIFLILVPKQHKSTDLSNCAASHPCQNGGTSIVSNNACVCVCSNGFTGNQCETSGNAADCMTITLNDGSNEYKNATMGLSILPTLSDAQTRFDIALNISTILSLFSSNNLSCTGENSLVDFNSSLSNPGTRRTRRFIMLPGFEPRPPVISMPHLPQITARAEAGCSEPSLERRQDGGVAGTSTSNGIVFQASSPTIGPVSPTEAVVTGASTVTSVTATTDAGSATTTASQSPSTTTSSSTPSSSAVRSEELDFAKVVVLFVLQESQAMTVAVNAQQRIDSFFAQQAKGSATSEKVDVGLGNLVLTADFDKFTITEGNGQVVGGQEGLGSS</sequence>
<dbReference type="PROSITE" id="PS00022">
    <property type="entry name" value="EGF_1"/>
    <property type="match status" value="1"/>
</dbReference>
<feature type="disulfide bond" evidence="1">
    <location>
        <begin position="515"/>
        <end position="524"/>
    </location>
</feature>
<accession>A0A178ZMC6</accession>
<evidence type="ECO:0000256" key="1">
    <source>
        <dbReference type="PROSITE-ProRule" id="PRU00076"/>
    </source>
</evidence>
<feature type="transmembrane region" description="Helical" evidence="3">
    <location>
        <begin position="451"/>
        <end position="480"/>
    </location>
</feature>
<evidence type="ECO:0000313" key="5">
    <source>
        <dbReference type="EMBL" id="OAP60937.1"/>
    </source>
</evidence>
<feature type="region of interest" description="Disordered" evidence="2">
    <location>
        <begin position="248"/>
        <end position="283"/>
    </location>
</feature>
<dbReference type="Gene3D" id="2.10.25.10">
    <property type="entry name" value="Laminin"/>
    <property type="match status" value="1"/>
</dbReference>
<organism evidence="5 6">
    <name type="scientific">Fonsecaea erecta</name>
    <dbReference type="NCBI Taxonomy" id="1367422"/>
    <lineage>
        <taxon>Eukaryota</taxon>
        <taxon>Fungi</taxon>
        <taxon>Dikarya</taxon>
        <taxon>Ascomycota</taxon>
        <taxon>Pezizomycotina</taxon>
        <taxon>Eurotiomycetes</taxon>
        <taxon>Chaetothyriomycetidae</taxon>
        <taxon>Chaetothyriales</taxon>
        <taxon>Herpotrichiellaceae</taxon>
        <taxon>Fonsecaea</taxon>
    </lineage>
</organism>
<feature type="compositionally biased region" description="Polar residues" evidence="2">
    <location>
        <begin position="248"/>
        <end position="261"/>
    </location>
</feature>